<feature type="compositionally biased region" description="Acidic residues" evidence="2">
    <location>
        <begin position="869"/>
        <end position="881"/>
    </location>
</feature>
<dbReference type="GO" id="GO:0000146">
    <property type="term" value="F:microfilament motor activity"/>
    <property type="evidence" value="ECO:0007669"/>
    <property type="project" value="TreeGrafter"/>
</dbReference>
<evidence type="ECO:0000256" key="1">
    <source>
        <dbReference type="SAM" id="Coils"/>
    </source>
</evidence>
<feature type="region of interest" description="Disordered" evidence="2">
    <location>
        <begin position="1"/>
        <end position="35"/>
    </location>
</feature>
<dbReference type="OMA" id="EIYERRT"/>
<feature type="region of interest" description="Disordered" evidence="2">
    <location>
        <begin position="859"/>
        <end position="892"/>
    </location>
</feature>
<evidence type="ECO:0000313" key="3">
    <source>
        <dbReference type="EMBL" id="KNC99261.1"/>
    </source>
</evidence>
<protein>
    <submittedName>
        <fullName evidence="3">Uncharacterized protein</fullName>
    </submittedName>
</protein>
<dbReference type="Proteomes" id="UP000053201">
    <property type="component" value="Unassembled WGS sequence"/>
</dbReference>
<dbReference type="InParanoid" id="A0A0L0HE21"/>
<dbReference type="GO" id="GO:0051015">
    <property type="term" value="F:actin filament binding"/>
    <property type="evidence" value="ECO:0007669"/>
    <property type="project" value="TreeGrafter"/>
</dbReference>
<dbReference type="GeneID" id="27688883"/>
<dbReference type="STRING" id="645134.A0A0L0HE21"/>
<dbReference type="Gene3D" id="1.10.287.1490">
    <property type="match status" value="1"/>
</dbReference>
<keyword evidence="1" id="KW-0175">Coiled coil</keyword>
<reference evidence="3 4" key="1">
    <citation type="submission" date="2009-08" db="EMBL/GenBank/DDBJ databases">
        <title>The Genome Sequence of Spizellomyces punctatus strain DAOM BR117.</title>
        <authorList>
            <consortium name="The Broad Institute Genome Sequencing Platform"/>
            <person name="Russ C."/>
            <person name="Cuomo C."/>
            <person name="Shea T."/>
            <person name="Young S.K."/>
            <person name="Zeng Q."/>
            <person name="Koehrsen M."/>
            <person name="Haas B."/>
            <person name="Borodovsky M."/>
            <person name="Guigo R."/>
            <person name="Alvarado L."/>
            <person name="Berlin A."/>
            <person name="Bochicchio J."/>
            <person name="Borenstein D."/>
            <person name="Chapman S."/>
            <person name="Chen Z."/>
            <person name="Engels R."/>
            <person name="Freedman E."/>
            <person name="Gellesch M."/>
            <person name="Goldberg J."/>
            <person name="Griggs A."/>
            <person name="Gujja S."/>
            <person name="Heiman D."/>
            <person name="Hepburn T."/>
            <person name="Howarth C."/>
            <person name="Jen D."/>
            <person name="Larson L."/>
            <person name="Lewis B."/>
            <person name="Mehta T."/>
            <person name="Park D."/>
            <person name="Pearson M."/>
            <person name="Roberts A."/>
            <person name="Saif S."/>
            <person name="Shenoy N."/>
            <person name="Sisk P."/>
            <person name="Stolte C."/>
            <person name="Sykes S."/>
            <person name="Thomson T."/>
            <person name="Walk T."/>
            <person name="White J."/>
            <person name="Yandava C."/>
            <person name="Burger G."/>
            <person name="Gray M.W."/>
            <person name="Holland P.W.H."/>
            <person name="King N."/>
            <person name="Lang F.B.F."/>
            <person name="Roger A.J."/>
            <person name="Ruiz-Trillo I."/>
            <person name="Lander E."/>
            <person name="Nusbaum C."/>
        </authorList>
    </citation>
    <scope>NUCLEOTIDE SEQUENCE [LARGE SCALE GENOMIC DNA]</scope>
    <source>
        <strain evidence="3 4">DAOM BR117</strain>
    </source>
</reference>
<dbReference type="EMBL" id="KQ257458">
    <property type="protein sequence ID" value="KNC99261.1"/>
    <property type="molecule type" value="Genomic_DNA"/>
</dbReference>
<dbReference type="AlphaFoldDB" id="A0A0L0HE21"/>
<feature type="coiled-coil region" evidence="1">
    <location>
        <begin position="757"/>
        <end position="791"/>
    </location>
</feature>
<dbReference type="PANTHER" id="PTHR45615">
    <property type="entry name" value="MYOSIN HEAVY CHAIN, NON-MUSCLE"/>
    <property type="match status" value="1"/>
</dbReference>
<gene>
    <name evidence="3" type="ORF">SPPG_05516</name>
</gene>
<dbReference type="VEuPathDB" id="FungiDB:SPPG_05516"/>
<evidence type="ECO:0000313" key="4">
    <source>
        <dbReference type="Proteomes" id="UP000053201"/>
    </source>
</evidence>
<dbReference type="PANTHER" id="PTHR45615:SF40">
    <property type="entry name" value="MYOSIN HEAVY CHAIN, NON-MUSCLE"/>
    <property type="match status" value="1"/>
</dbReference>
<keyword evidence="4" id="KW-1185">Reference proteome</keyword>
<feature type="coiled-coil region" evidence="1">
    <location>
        <begin position="290"/>
        <end position="317"/>
    </location>
</feature>
<dbReference type="RefSeq" id="XP_016607301.1">
    <property type="nucleotide sequence ID" value="XM_016753725.1"/>
</dbReference>
<feature type="compositionally biased region" description="Polar residues" evidence="2">
    <location>
        <begin position="1"/>
        <end position="19"/>
    </location>
</feature>
<organism evidence="3 4">
    <name type="scientific">Spizellomyces punctatus (strain DAOM BR117)</name>
    <dbReference type="NCBI Taxonomy" id="645134"/>
    <lineage>
        <taxon>Eukaryota</taxon>
        <taxon>Fungi</taxon>
        <taxon>Fungi incertae sedis</taxon>
        <taxon>Chytridiomycota</taxon>
        <taxon>Chytridiomycota incertae sedis</taxon>
        <taxon>Chytridiomycetes</taxon>
        <taxon>Spizellomycetales</taxon>
        <taxon>Spizellomycetaceae</taxon>
        <taxon>Spizellomyces</taxon>
    </lineage>
</organism>
<evidence type="ECO:0000256" key="2">
    <source>
        <dbReference type="SAM" id="MobiDB-lite"/>
    </source>
</evidence>
<dbReference type="eggNOG" id="KOG1836">
    <property type="taxonomic scope" value="Eukaryota"/>
</dbReference>
<dbReference type="GO" id="GO:0032982">
    <property type="term" value="C:myosin filament"/>
    <property type="evidence" value="ECO:0007669"/>
    <property type="project" value="TreeGrafter"/>
</dbReference>
<dbReference type="GO" id="GO:0005737">
    <property type="term" value="C:cytoplasm"/>
    <property type="evidence" value="ECO:0007669"/>
    <property type="project" value="TreeGrafter"/>
</dbReference>
<dbReference type="GO" id="GO:0016460">
    <property type="term" value="C:myosin II complex"/>
    <property type="evidence" value="ECO:0007669"/>
    <property type="project" value="TreeGrafter"/>
</dbReference>
<name>A0A0L0HE21_SPIPD</name>
<sequence length="892" mass="101296">MSERTGTLSPRANAKSNGSFAAPALERSPRSTEALDVAPYTMTVSVRKGDDIPFKDSQDWESGISIIKEGEGEAVKNVVDWEQLEITPPRQLFNARATPDTNFVLAPESLSEPQSPVTAHLQRTSEGRAQSSTRMIDDDRFHMGGLTTCSRFHDALAEEEHISSVVANVVRSGEIWMEERSEQVENSSVLADTTLHLHGKSPQQSQTLGWFDREQALLAQIHNYERQLQDLKQQAEQEGIQSTLEIDRLRRIVNRLPNTRLDQIPDAEVNASDENNIPSLRLDEAGIPSTRELLDEIARLEEELEQAEYNADQRDQILTWYRTKMEKEQASMEKFHALELDCAETVIRRLLDKEKMLTEEIRTLRAEKEILQSQGGAKSLDSPVIDNAQKQVTELEEEVAKLNAEQSTSDMDNARKQIAELGEEVARLKEERLTLEHEREESESRLALENAELRAEKETAKKRIAKLESSIADYKSKLKSEKEHDHLSADKAALKSDLETAKLQISDLETSLLKWQTEYEQLSQENKDCMARLSEENSALQAEVRAAEDCKSQLETDLASLQSLYDSSEQGRRAAEASLVQEKSELNAELARIRQQVEAGNTLRTQLEAAQDSLAKERQETEFVCATLNDQIEALREQLAEATTNVDRLRSERNHYMRGLAEQLSSKEDYMKEKQRWVNEKEILAQENAGQRKQITHLRKQLNDIKRLLDEATASSNSQLDTQRINVLAQENAGLHSLVEELRGTNAKLAHDIQMDSTRHEAEINELKSLLERCNKRVEDLSAINQKLNAQQEKWQEIMKESGSTDYKANLTQLEQQYNAEHIDWRIRVEDALTYLEQSPMALQQFPAVKRSAELLEEALEKPARGESTIDDSTMDEEEAQEGNVGSQSIYS</sequence>
<feature type="coiled-coil region" evidence="1">
    <location>
        <begin position="347"/>
        <end position="715"/>
    </location>
</feature>
<feature type="coiled-coil region" evidence="1">
    <location>
        <begin position="214"/>
        <end position="241"/>
    </location>
</feature>
<dbReference type="OrthoDB" id="10321804at2759"/>
<proteinExistence type="predicted"/>
<accession>A0A0L0HE21</accession>